<proteinExistence type="predicted"/>
<evidence type="ECO:0000313" key="1">
    <source>
        <dbReference type="EMBL" id="GHG99532.1"/>
    </source>
</evidence>
<dbReference type="Gene3D" id="3.40.630.40">
    <property type="entry name" value="Zn-dependent exopeptidases"/>
    <property type="match status" value="1"/>
</dbReference>
<evidence type="ECO:0000313" key="2">
    <source>
        <dbReference type="Proteomes" id="UP000611500"/>
    </source>
</evidence>
<reference evidence="1" key="2">
    <citation type="submission" date="2020-09" db="EMBL/GenBank/DDBJ databases">
        <authorList>
            <person name="Sun Q."/>
            <person name="Zhou Y."/>
        </authorList>
    </citation>
    <scope>NUCLEOTIDE SEQUENCE</scope>
    <source>
        <strain evidence="1">CGMCC 1.7081</strain>
    </source>
</reference>
<accession>A0A8J3MDX9</accession>
<dbReference type="AlphaFoldDB" id="A0A8J3MDX9"/>
<reference evidence="1" key="1">
    <citation type="journal article" date="2014" name="Int. J. Syst. Evol. Microbiol.">
        <title>Complete genome sequence of Corynebacterium casei LMG S-19264T (=DSM 44701T), isolated from a smear-ripened cheese.</title>
        <authorList>
            <consortium name="US DOE Joint Genome Institute (JGI-PGF)"/>
            <person name="Walter F."/>
            <person name="Albersmeier A."/>
            <person name="Kalinowski J."/>
            <person name="Ruckert C."/>
        </authorList>
    </citation>
    <scope>NUCLEOTIDE SEQUENCE</scope>
    <source>
        <strain evidence="1">CGMCC 1.7081</strain>
    </source>
</reference>
<dbReference type="InterPro" id="IPR007709">
    <property type="entry name" value="N-FG_amidohydro"/>
</dbReference>
<comment type="caution">
    <text evidence="1">The sequence shown here is derived from an EMBL/GenBank/DDBJ whole genome shotgun (WGS) entry which is preliminary data.</text>
</comment>
<keyword evidence="2" id="KW-1185">Reference proteome</keyword>
<dbReference type="InterPro" id="IPR010247">
    <property type="entry name" value="HutG_amidohyd"/>
</dbReference>
<organism evidence="1 2">
    <name type="scientific">Pseudodonghicola xiamenensis</name>
    <dbReference type="NCBI Taxonomy" id="337702"/>
    <lineage>
        <taxon>Bacteria</taxon>
        <taxon>Pseudomonadati</taxon>
        <taxon>Pseudomonadota</taxon>
        <taxon>Alphaproteobacteria</taxon>
        <taxon>Rhodobacterales</taxon>
        <taxon>Paracoccaceae</taxon>
        <taxon>Pseudodonghicola</taxon>
    </lineage>
</organism>
<protein>
    <submittedName>
        <fullName evidence="1">N-formylglutamate deformylase</fullName>
    </submittedName>
</protein>
<dbReference type="NCBIfam" id="TIGR02017">
    <property type="entry name" value="hutG_amidohyd"/>
    <property type="match status" value="1"/>
</dbReference>
<dbReference type="RefSeq" id="WP_035366901.1">
    <property type="nucleotide sequence ID" value="NZ_BNAP01000024.1"/>
</dbReference>
<name>A0A8J3MDX9_9RHOB</name>
<gene>
    <name evidence="1" type="ORF">GCM10010961_35460</name>
</gene>
<dbReference type="Pfam" id="PF05013">
    <property type="entry name" value="FGase"/>
    <property type="match status" value="1"/>
</dbReference>
<dbReference type="SUPFAM" id="SSF53187">
    <property type="entry name" value="Zn-dependent exopeptidases"/>
    <property type="match status" value="1"/>
</dbReference>
<dbReference type="Proteomes" id="UP000611500">
    <property type="component" value="Unassembled WGS sequence"/>
</dbReference>
<sequence length="267" mass="29364">MGNFGDIPLFDRSCGTTPLLLNVPHAGTFLPDTLRARLRPEALDLCDTDWHMDRIARDILPEGASLLCAKPSRYVADLNRPADDLPLYAGATTGLISTIDFDGNPLYLPGQEPNEADRQARIDEVWTPYHAALAGEIERIRAAHGYCLLLDVHSIRSHVPRLFDGRLPDLNLGTNSGASAAQDLSDAAFEALRASGFSAVRDGRFKGGFITRHYGQPSENVHALQIEIAQDNYMLEQSPWTYVPEKADRLKQALSALVAVMAAYRPQ</sequence>
<dbReference type="EMBL" id="BNAP01000024">
    <property type="protein sequence ID" value="GHG99532.1"/>
    <property type="molecule type" value="Genomic_DNA"/>
</dbReference>